<gene>
    <name evidence="1" type="ORF">CBW52_10470</name>
</gene>
<comment type="caution">
    <text evidence="1">The sequence shown here is derived from an EMBL/GenBank/DDBJ whole genome shotgun (WGS) entry which is preliminary data.</text>
</comment>
<reference evidence="1 2" key="1">
    <citation type="submission" date="2017-05" db="EMBL/GenBank/DDBJ databases">
        <title>Whole genome sequencing of Yersinia kristensenii.</title>
        <authorList>
            <person name="Campioni F."/>
        </authorList>
    </citation>
    <scope>NUCLEOTIDE SEQUENCE [LARGE SCALE GENOMIC DNA]</scope>
    <source>
        <strain evidence="1 2">CFSAN060538</strain>
    </source>
</reference>
<organism evidence="1 2">
    <name type="scientific">Yersinia kristensenii</name>
    <dbReference type="NCBI Taxonomy" id="28152"/>
    <lineage>
        <taxon>Bacteria</taxon>
        <taxon>Pseudomonadati</taxon>
        <taxon>Pseudomonadota</taxon>
        <taxon>Gammaproteobacteria</taxon>
        <taxon>Enterobacterales</taxon>
        <taxon>Yersiniaceae</taxon>
        <taxon>Yersinia</taxon>
    </lineage>
</organism>
<evidence type="ECO:0000313" key="1">
    <source>
        <dbReference type="EMBL" id="OVZ81484.1"/>
    </source>
</evidence>
<evidence type="ECO:0000313" key="2">
    <source>
        <dbReference type="Proteomes" id="UP000195840"/>
    </source>
</evidence>
<dbReference type="InterPro" id="IPR038488">
    <property type="entry name" value="Integrase_DNA-bd_sf"/>
</dbReference>
<keyword evidence="2" id="KW-1185">Reference proteome</keyword>
<dbReference type="EMBL" id="NHOG01000009">
    <property type="protein sequence ID" value="OVZ81484.1"/>
    <property type="molecule type" value="Genomic_DNA"/>
</dbReference>
<name>A0AB73QD25_YERKR</name>
<dbReference type="Proteomes" id="UP000195840">
    <property type="component" value="Unassembled WGS sequence"/>
</dbReference>
<dbReference type="Gene3D" id="3.30.160.390">
    <property type="entry name" value="Integrase, DNA-binding domain"/>
    <property type="match status" value="1"/>
</dbReference>
<protein>
    <submittedName>
        <fullName evidence="1">Integrase</fullName>
    </submittedName>
</protein>
<proteinExistence type="predicted"/>
<dbReference type="AlphaFoldDB" id="A0AB73QD25"/>
<accession>A0AB73QD25</accession>
<sequence length="49" mass="5544">MNRHLVFKEIQVHRAKAQDKAYTLNDGNGLSLLIEPNGSKIYLAAEKTF</sequence>